<protein>
    <submittedName>
        <fullName evidence="1">Uncharacterized protein</fullName>
    </submittedName>
</protein>
<comment type="caution">
    <text evidence="1">The sequence shown here is derived from an EMBL/GenBank/DDBJ whole genome shotgun (WGS) entry which is preliminary data.</text>
</comment>
<dbReference type="SUPFAM" id="SSF101898">
    <property type="entry name" value="NHL repeat"/>
    <property type="match status" value="1"/>
</dbReference>
<accession>A0A8S3Q1J9</accession>
<gene>
    <name evidence="1" type="ORF">MEDL_4113</name>
</gene>
<dbReference type="InterPro" id="IPR011042">
    <property type="entry name" value="6-blade_b-propeller_TolB-like"/>
</dbReference>
<dbReference type="EMBL" id="CAJPWZ010000273">
    <property type="protein sequence ID" value="CAG2188697.1"/>
    <property type="molecule type" value="Genomic_DNA"/>
</dbReference>
<organism evidence="1 2">
    <name type="scientific">Mytilus edulis</name>
    <name type="common">Blue mussel</name>
    <dbReference type="NCBI Taxonomy" id="6550"/>
    <lineage>
        <taxon>Eukaryota</taxon>
        <taxon>Metazoa</taxon>
        <taxon>Spiralia</taxon>
        <taxon>Lophotrochozoa</taxon>
        <taxon>Mollusca</taxon>
        <taxon>Bivalvia</taxon>
        <taxon>Autobranchia</taxon>
        <taxon>Pteriomorphia</taxon>
        <taxon>Mytilida</taxon>
        <taxon>Mytiloidea</taxon>
        <taxon>Mytilidae</taxon>
        <taxon>Mytilinae</taxon>
        <taxon>Mytilus</taxon>
    </lineage>
</organism>
<dbReference type="OrthoDB" id="6145340at2759"/>
<evidence type="ECO:0000313" key="1">
    <source>
        <dbReference type="EMBL" id="CAG2188697.1"/>
    </source>
</evidence>
<dbReference type="Gene3D" id="2.120.10.30">
    <property type="entry name" value="TolB, C-terminal domain"/>
    <property type="match status" value="1"/>
</dbReference>
<name>A0A8S3Q1J9_MYTED</name>
<keyword evidence="2" id="KW-1185">Reference proteome</keyword>
<evidence type="ECO:0000313" key="2">
    <source>
        <dbReference type="Proteomes" id="UP000683360"/>
    </source>
</evidence>
<dbReference type="Proteomes" id="UP000683360">
    <property type="component" value="Unassembled WGS sequence"/>
</dbReference>
<reference evidence="1" key="1">
    <citation type="submission" date="2021-03" db="EMBL/GenBank/DDBJ databases">
        <authorList>
            <person name="Bekaert M."/>
        </authorList>
    </citation>
    <scope>NUCLEOTIDE SEQUENCE</scope>
</reference>
<proteinExistence type="predicted"/>
<dbReference type="AlphaFoldDB" id="A0A8S3Q1J9"/>
<sequence length="250" mass="28278">MVKPVIKQRFKMQKHSVSITGCQILPNCDVVFVDQENRSILLFNNSGVFVKEIMTFKNMPSDICYVRQREVAVTLIDDQQIFIIYVDRNKIMRRRVVNGRCCGICTYEQMIYVIVHPNSVLALDFDLNIKHSIPIVSKSLSRIAVFGDQLYCTDTNADSVFCYSKEGEKLWSFNDEIRFPFGIDIDTNGYVYVACSSSNSIITLSQTGTKIGVIKSKDSGVNRPLAINIDRELSVLLFSNARGESCLLSI</sequence>